<dbReference type="RefSeq" id="WP_133942466.1">
    <property type="nucleotide sequence ID" value="NZ_CP038241.1"/>
</dbReference>
<accession>A0AAE7CRP8</accession>
<evidence type="ECO:0000313" key="2">
    <source>
        <dbReference type="Proteomes" id="UP000502004"/>
    </source>
</evidence>
<reference evidence="1 2" key="1">
    <citation type="submission" date="2019-03" db="EMBL/GenBank/DDBJ databases">
        <title>Complete Genome Sequence of Allofrancisella inopinata Strain SYSU YG23 Isolated from Water-Cooling Systems in China.</title>
        <authorList>
            <person name="Ohrman C."/>
            <person name="Uneklint I."/>
            <person name="Sjodin A."/>
        </authorList>
    </citation>
    <scope>NUCLEOTIDE SEQUENCE [LARGE SCALE GENOMIC DNA]</scope>
    <source>
        <strain evidence="1 2">SYSU YG23</strain>
    </source>
</reference>
<name>A0AAE7CRP8_9GAMM</name>
<dbReference type="KEGG" id="aii:E4K63_07300"/>
<dbReference type="EMBL" id="CP038241">
    <property type="protein sequence ID" value="QIV96644.1"/>
    <property type="molecule type" value="Genomic_DNA"/>
</dbReference>
<proteinExistence type="predicted"/>
<dbReference type="Proteomes" id="UP000502004">
    <property type="component" value="Chromosome"/>
</dbReference>
<keyword evidence="2" id="KW-1185">Reference proteome</keyword>
<evidence type="ECO:0000313" key="1">
    <source>
        <dbReference type="EMBL" id="QIV96644.1"/>
    </source>
</evidence>
<organism evidence="1 2">
    <name type="scientific">Allofrancisella inopinata</name>
    <dbReference type="NCBI Taxonomy" id="1085647"/>
    <lineage>
        <taxon>Bacteria</taxon>
        <taxon>Pseudomonadati</taxon>
        <taxon>Pseudomonadota</taxon>
        <taxon>Gammaproteobacteria</taxon>
        <taxon>Thiotrichales</taxon>
        <taxon>Francisellaceae</taxon>
        <taxon>Allofrancisella</taxon>
    </lineage>
</organism>
<gene>
    <name evidence="1" type="ORF">E4K63_07300</name>
</gene>
<dbReference type="AlphaFoldDB" id="A0AAE7CRP8"/>
<protein>
    <submittedName>
        <fullName evidence="1">Uncharacterized protein</fullName>
    </submittedName>
</protein>
<sequence>MIPPHTLPFIDFYNNDIIKLDSKKSLDNLNFFEDFVKYIEERAQYLETLKEFAKEKYTLQNSMQYIKSLKNNLKKNPAITFSYQQDLAKLSKIVENTKSHVTTQGEKDSIDNINSLDIYCEKAIRYLKNLKAYFEHSYNNGRGAFKVNKDKLMTYRTGGFEINHKNKGQDDRLLEQKRWKIIRDSCKFGLLLAQQYKAKIHFILDGIDDKILASFFNQEPVPNSNYVPCTQIEFLYIFKNWNKLNDTVIFYRNNIAVDPPWMTKNLNINLAVNKFVHRKNIKYFESKKPFLNNPNYGNYFWCDFKINQNEFLNYFPD</sequence>